<comment type="caution">
    <text evidence="2">The sequence shown here is derived from an EMBL/GenBank/DDBJ whole genome shotgun (WGS) entry which is preliminary data.</text>
</comment>
<dbReference type="EMBL" id="JACBKZ010000001">
    <property type="protein sequence ID" value="KAF5961917.1"/>
    <property type="molecule type" value="Genomic_DNA"/>
</dbReference>
<feature type="region of interest" description="Disordered" evidence="1">
    <location>
        <begin position="1"/>
        <end position="25"/>
    </location>
</feature>
<evidence type="ECO:0000313" key="3">
    <source>
        <dbReference type="Proteomes" id="UP000593564"/>
    </source>
</evidence>
<gene>
    <name evidence="2" type="ORF">HYC85_003126</name>
</gene>
<reference evidence="2 3" key="2">
    <citation type="submission" date="2020-07" db="EMBL/GenBank/DDBJ databases">
        <title>Genome assembly of wild tea tree DASZ reveals pedigree and selection history of tea varieties.</title>
        <authorList>
            <person name="Zhang W."/>
        </authorList>
    </citation>
    <scope>NUCLEOTIDE SEQUENCE [LARGE SCALE GENOMIC DNA]</scope>
    <source>
        <strain evidence="3">cv. G240</strain>
        <tissue evidence="2">Leaf</tissue>
    </source>
</reference>
<feature type="compositionally biased region" description="Basic and acidic residues" evidence="1">
    <location>
        <begin position="11"/>
        <end position="25"/>
    </location>
</feature>
<dbReference type="AlphaFoldDB" id="A0A7J7IBF6"/>
<organism evidence="2 3">
    <name type="scientific">Camellia sinensis</name>
    <name type="common">Tea plant</name>
    <name type="synonym">Thea sinensis</name>
    <dbReference type="NCBI Taxonomy" id="4442"/>
    <lineage>
        <taxon>Eukaryota</taxon>
        <taxon>Viridiplantae</taxon>
        <taxon>Streptophyta</taxon>
        <taxon>Embryophyta</taxon>
        <taxon>Tracheophyta</taxon>
        <taxon>Spermatophyta</taxon>
        <taxon>Magnoliopsida</taxon>
        <taxon>eudicotyledons</taxon>
        <taxon>Gunneridae</taxon>
        <taxon>Pentapetalae</taxon>
        <taxon>asterids</taxon>
        <taxon>Ericales</taxon>
        <taxon>Theaceae</taxon>
        <taxon>Camellia</taxon>
    </lineage>
</organism>
<reference evidence="3" key="1">
    <citation type="journal article" date="2020" name="Nat. Commun.">
        <title>Genome assembly of wild tea tree DASZ reveals pedigree and selection history of tea varieties.</title>
        <authorList>
            <person name="Zhang W."/>
            <person name="Zhang Y."/>
            <person name="Qiu H."/>
            <person name="Guo Y."/>
            <person name="Wan H."/>
            <person name="Zhang X."/>
            <person name="Scossa F."/>
            <person name="Alseekh S."/>
            <person name="Zhang Q."/>
            <person name="Wang P."/>
            <person name="Xu L."/>
            <person name="Schmidt M.H."/>
            <person name="Jia X."/>
            <person name="Li D."/>
            <person name="Zhu A."/>
            <person name="Guo F."/>
            <person name="Chen W."/>
            <person name="Ni D."/>
            <person name="Usadel B."/>
            <person name="Fernie A.R."/>
            <person name="Wen W."/>
        </authorList>
    </citation>
    <scope>NUCLEOTIDE SEQUENCE [LARGE SCALE GENOMIC DNA]</scope>
    <source>
        <strain evidence="3">cv. G240</strain>
    </source>
</reference>
<accession>A0A7J7IBF6</accession>
<protein>
    <submittedName>
        <fullName evidence="2">Uncharacterized protein</fullName>
    </submittedName>
</protein>
<evidence type="ECO:0000256" key="1">
    <source>
        <dbReference type="SAM" id="MobiDB-lite"/>
    </source>
</evidence>
<evidence type="ECO:0000313" key="2">
    <source>
        <dbReference type="EMBL" id="KAF5961917.1"/>
    </source>
</evidence>
<name>A0A7J7IBF6_CAMSI</name>
<sequence length="53" mass="6319">MERKRGGRMLTMRDRSTTRREKVKGISDEKIPLLVVPCSSKRIMERERDSRSR</sequence>
<proteinExistence type="predicted"/>
<keyword evidence="3" id="KW-1185">Reference proteome</keyword>
<dbReference type="Proteomes" id="UP000593564">
    <property type="component" value="Unassembled WGS sequence"/>
</dbReference>